<evidence type="ECO:0000256" key="3">
    <source>
        <dbReference type="ARBA" id="ARBA00011738"/>
    </source>
</evidence>
<evidence type="ECO:0000313" key="11">
    <source>
        <dbReference type="EMBL" id="RKF04082.1"/>
    </source>
</evidence>
<accession>A0A420E1W7</accession>
<proteinExistence type="inferred from homology"/>
<dbReference type="InterPro" id="IPR007167">
    <property type="entry name" value="Fe-transptr_FeoA-like"/>
</dbReference>
<dbReference type="GO" id="GO:0005737">
    <property type="term" value="C:cytoplasm"/>
    <property type="evidence" value="ECO:0007669"/>
    <property type="project" value="UniProtKB-SubCell"/>
</dbReference>
<dbReference type="PROSITE" id="PS50944">
    <property type="entry name" value="HTH_DTXR"/>
    <property type="match status" value="1"/>
</dbReference>
<evidence type="ECO:0000256" key="1">
    <source>
        <dbReference type="ARBA" id="ARBA00004496"/>
    </source>
</evidence>
<dbReference type="InterPro" id="IPR038157">
    <property type="entry name" value="FeoA_core_dom"/>
</dbReference>
<dbReference type="InterPro" id="IPR008988">
    <property type="entry name" value="Transcriptional_repressor_C"/>
</dbReference>
<evidence type="ECO:0000256" key="8">
    <source>
        <dbReference type="ARBA" id="ARBA00023163"/>
    </source>
</evidence>
<dbReference type="InterPro" id="IPR036421">
    <property type="entry name" value="Fe_dep_repressor_sf"/>
</dbReference>
<dbReference type="GO" id="GO:0003700">
    <property type="term" value="F:DNA-binding transcription factor activity"/>
    <property type="evidence" value="ECO:0007669"/>
    <property type="project" value="InterPro"/>
</dbReference>
<evidence type="ECO:0000259" key="10">
    <source>
        <dbReference type="PROSITE" id="PS50944"/>
    </source>
</evidence>
<dbReference type="Pfam" id="PF02742">
    <property type="entry name" value="Fe_dep_repr_C"/>
    <property type="match status" value="1"/>
</dbReference>
<comment type="function">
    <text evidence="9">In the presence of manganese, represses expression of mntH and mntS. Up-regulates expression of mntP.</text>
</comment>
<dbReference type="PANTHER" id="PTHR33238:SF7">
    <property type="entry name" value="IRON-DEPENDENT TRANSCRIPTIONAL REGULATOR"/>
    <property type="match status" value="1"/>
</dbReference>
<dbReference type="InterPro" id="IPR036390">
    <property type="entry name" value="WH_DNA-bd_sf"/>
</dbReference>
<name>A0A420E1W7_9FLAO</name>
<dbReference type="AlphaFoldDB" id="A0A420E1W7"/>
<comment type="caution">
    <text evidence="11">The sequence shown here is derived from an EMBL/GenBank/DDBJ whole genome shotgun (WGS) entry which is preliminary data.</text>
</comment>
<keyword evidence="6" id="KW-0805">Transcription regulation</keyword>
<feature type="domain" description="HTH dtxR-type" evidence="10">
    <location>
        <begin position="1"/>
        <end position="65"/>
    </location>
</feature>
<dbReference type="GO" id="GO:0046914">
    <property type="term" value="F:transition metal ion binding"/>
    <property type="evidence" value="ECO:0007669"/>
    <property type="project" value="InterPro"/>
</dbReference>
<dbReference type="Pfam" id="PF04023">
    <property type="entry name" value="FeoA"/>
    <property type="match status" value="1"/>
</dbReference>
<dbReference type="GO" id="GO:0003677">
    <property type="term" value="F:DNA binding"/>
    <property type="evidence" value="ECO:0007669"/>
    <property type="project" value="UniProtKB-KW"/>
</dbReference>
<organism evidence="11 12">
    <name type="scientific">Tenacibaculum lutimaris</name>
    <dbReference type="NCBI Taxonomy" id="285258"/>
    <lineage>
        <taxon>Bacteria</taxon>
        <taxon>Pseudomonadati</taxon>
        <taxon>Bacteroidota</taxon>
        <taxon>Flavobacteriia</taxon>
        <taxon>Flavobacteriales</taxon>
        <taxon>Flavobacteriaceae</taxon>
        <taxon>Tenacibaculum</taxon>
    </lineage>
</organism>
<comment type="similarity">
    <text evidence="2">Belongs to the DtxR/MntR family.</text>
</comment>
<evidence type="ECO:0000256" key="4">
    <source>
        <dbReference type="ARBA" id="ARBA00022386"/>
    </source>
</evidence>
<sequence length="220" mass="24969">MMFSQSEENYIKTIYHLEADFKKGISTNAIAKKLDTKASSVTDMIKKLSEKDVVTYKKYQGVTLTDFGKKTAANIVRKHRLWEVFLVDKLNFSWDEVHEVAEQLEHIKSPKLINELDAFLDYPKRDPHGDPIPDKEGNLQVIEKSLLSTLKENEIGVCVGVDDSSSEFLRFLDKQGVALGKQIKVKEKEPFDGSLVIEMDGKTLSVSNKIASNLYIQKSR</sequence>
<evidence type="ECO:0000256" key="7">
    <source>
        <dbReference type="ARBA" id="ARBA00023125"/>
    </source>
</evidence>
<dbReference type="Pfam" id="PF01325">
    <property type="entry name" value="Fe_dep_repress"/>
    <property type="match status" value="1"/>
</dbReference>
<dbReference type="SUPFAM" id="SSF50037">
    <property type="entry name" value="C-terminal domain of transcriptional repressors"/>
    <property type="match status" value="1"/>
</dbReference>
<dbReference type="SUPFAM" id="SSF47979">
    <property type="entry name" value="Iron-dependent repressor protein, dimerization domain"/>
    <property type="match status" value="1"/>
</dbReference>
<evidence type="ECO:0000256" key="2">
    <source>
        <dbReference type="ARBA" id="ARBA00007871"/>
    </source>
</evidence>
<comment type="subcellular location">
    <subcellularLocation>
        <location evidence="1">Cytoplasm</location>
    </subcellularLocation>
</comment>
<dbReference type="InterPro" id="IPR022689">
    <property type="entry name" value="Iron_dep_repressor"/>
</dbReference>
<dbReference type="SMART" id="SM00899">
    <property type="entry name" value="FeoA"/>
    <property type="match status" value="1"/>
</dbReference>
<evidence type="ECO:0000256" key="5">
    <source>
        <dbReference type="ARBA" id="ARBA00023004"/>
    </source>
</evidence>
<dbReference type="Gene3D" id="1.10.10.10">
    <property type="entry name" value="Winged helix-like DNA-binding domain superfamily/Winged helix DNA-binding domain"/>
    <property type="match status" value="1"/>
</dbReference>
<keyword evidence="12" id="KW-1185">Reference proteome</keyword>
<dbReference type="SUPFAM" id="SSF46785">
    <property type="entry name" value="Winged helix' DNA-binding domain"/>
    <property type="match status" value="1"/>
</dbReference>
<keyword evidence="7" id="KW-0238">DNA-binding</keyword>
<dbReference type="InterPro" id="IPR050536">
    <property type="entry name" value="DtxR_MntR_Metal-Reg"/>
</dbReference>
<evidence type="ECO:0000256" key="6">
    <source>
        <dbReference type="ARBA" id="ARBA00023015"/>
    </source>
</evidence>
<evidence type="ECO:0000313" key="12">
    <source>
        <dbReference type="Proteomes" id="UP000285780"/>
    </source>
</evidence>
<gene>
    <name evidence="11" type="ORF">C8N26_0741</name>
</gene>
<dbReference type="InterPro" id="IPR001367">
    <property type="entry name" value="Fe_dep_repressor"/>
</dbReference>
<evidence type="ECO:0000256" key="9">
    <source>
        <dbReference type="ARBA" id="ARBA00025185"/>
    </source>
</evidence>
<dbReference type="Gene3D" id="1.10.60.10">
    <property type="entry name" value="Iron dependent repressor, metal binding and dimerisation domain"/>
    <property type="match status" value="1"/>
</dbReference>
<keyword evidence="8" id="KW-0804">Transcription</keyword>
<dbReference type="SMART" id="SM00529">
    <property type="entry name" value="HTH_DTXR"/>
    <property type="match status" value="1"/>
</dbReference>
<dbReference type="InterPro" id="IPR036388">
    <property type="entry name" value="WH-like_DNA-bd_sf"/>
</dbReference>
<dbReference type="Proteomes" id="UP000285780">
    <property type="component" value="Unassembled WGS sequence"/>
</dbReference>
<dbReference type="Gene3D" id="2.30.30.90">
    <property type="match status" value="1"/>
</dbReference>
<comment type="subunit">
    <text evidence="3">Homodimer.</text>
</comment>
<keyword evidence="5" id="KW-0408">Iron</keyword>
<dbReference type="EMBL" id="RAQM01000007">
    <property type="protein sequence ID" value="RKF04082.1"/>
    <property type="molecule type" value="Genomic_DNA"/>
</dbReference>
<dbReference type="PANTHER" id="PTHR33238">
    <property type="entry name" value="IRON (METAL) DEPENDENT REPRESSOR, DTXR FAMILY"/>
    <property type="match status" value="1"/>
</dbReference>
<protein>
    <recommendedName>
        <fullName evidence="4">Transcriptional regulator MntR</fullName>
    </recommendedName>
</protein>
<dbReference type="InterPro" id="IPR022687">
    <property type="entry name" value="HTH_DTXR"/>
</dbReference>
<dbReference type="GO" id="GO:0046983">
    <property type="term" value="F:protein dimerization activity"/>
    <property type="evidence" value="ECO:0007669"/>
    <property type="project" value="InterPro"/>
</dbReference>
<reference evidence="11 12" key="1">
    <citation type="submission" date="2018-09" db="EMBL/GenBank/DDBJ databases">
        <title>Genomic Encyclopedia of Archaeal and Bacterial Type Strains, Phase II (KMG-II): from individual species to whole genera.</title>
        <authorList>
            <person name="Goeker M."/>
        </authorList>
    </citation>
    <scope>NUCLEOTIDE SEQUENCE [LARGE SCALE GENOMIC DNA]</scope>
    <source>
        <strain evidence="11 12">DSM 16505</strain>
    </source>
</reference>